<accession>A0A932YWM9</accession>
<dbReference type="Proteomes" id="UP000704960">
    <property type="component" value="Unassembled WGS sequence"/>
</dbReference>
<dbReference type="AlphaFoldDB" id="A0A932YWM9"/>
<name>A0A932YWM9_9BACT</name>
<feature type="compositionally biased region" description="Basic residues" evidence="1">
    <location>
        <begin position="19"/>
        <end position="29"/>
    </location>
</feature>
<reference evidence="2" key="1">
    <citation type="submission" date="2020-07" db="EMBL/GenBank/DDBJ databases">
        <title>Huge and variable diversity of episymbiotic CPR bacteria and DPANN archaea in groundwater ecosystems.</title>
        <authorList>
            <person name="He C.Y."/>
            <person name="Keren R."/>
            <person name="Whittaker M."/>
            <person name="Farag I.F."/>
            <person name="Doudna J."/>
            <person name="Cate J.H.D."/>
            <person name="Banfield J.F."/>
        </authorList>
    </citation>
    <scope>NUCLEOTIDE SEQUENCE</scope>
    <source>
        <strain evidence="2">NC_groundwater_1226_Ag_S-0.1um_59_124</strain>
    </source>
</reference>
<evidence type="ECO:0000313" key="2">
    <source>
        <dbReference type="EMBL" id="MBI4132274.1"/>
    </source>
</evidence>
<evidence type="ECO:0000256" key="1">
    <source>
        <dbReference type="SAM" id="MobiDB-lite"/>
    </source>
</evidence>
<protein>
    <submittedName>
        <fullName evidence="2">Uncharacterized protein</fullName>
    </submittedName>
</protein>
<evidence type="ECO:0000313" key="3">
    <source>
        <dbReference type="Proteomes" id="UP000704960"/>
    </source>
</evidence>
<feature type="compositionally biased region" description="Basic and acidic residues" evidence="1">
    <location>
        <begin position="1"/>
        <end position="18"/>
    </location>
</feature>
<organism evidence="2 3">
    <name type="scientific">Candidatus Sungiibacteriota bacterium</name>
    <dbReference type="NCBI Taxonomy" id="2750080"/>
    <lineage>
        <taxon>Bacteria</taxon>
        <taxon>Candidatus Sungiibacteriota</taxon>
    </lineage>
</organism>
<dbReference type="EMBL" id="JACQMJ010000007">
    <property type="protein sequence ID" value="MBI4132274.1"/>
    <property type="molecule type" value="Genomic_DNA"/>
</dbReference>
<gene>
    <name evidence="2" type="ORF">HY474_01445</name>
</gene>
<comment type="caution">
    <text evidence="2">The sequence shown here is derived from an EMBL/GenBank/DDBJ whole genome shotgun (WGS) entry which is preliminary data.</text>
</comment>
<sequence length="66" mass="7875">MVKDAPKMKGWRARDKTSGRLRKKRSDTKVKTLHKRYRRSFAGHDAWQLGTLLKRRRKKSLKALLK</sequence>
<feature type="region of interest" description="Disordered" evidence="1">
    <location>
        <begin position="1"/>
        <end position="29"/>
    </location>
</feature>
<proteinExistence type="predicted"/>